<evidence type="ECO:0000256" key="2">
    <source>
        <dbReference type="ARBA" id="ARBA00004613"/>
    </source>
</evidence>
<sequence length="819" mass="89721">MWSVFFVFLSYLDGEFVKADFLSNSLEAEKESKELFYLLNNTLCAKRSNVGEYHLLQVSDGIEEVRSVHDATGKLVDCALTTDQMQVKSFMYVCKLGLRGQVTIPTALNPSFTNITDIKLKCLQLKSKRSTDAASQLPGRERGKVERKGTESSILRRSKRGFTYPGTLWCGAGNNAENYDQLGEFAETDKCCRVHDHCPHVIHAFSSNYGYTNFKWHPISHCDCDNALKACLREVNDTSSRVVGQAFFNVIEAPCFEFSYEEQCVERHWYGVCKWYDKVPVAVLKESIAYDFGGIDVIDDLPLPPLENTEEPGIEPEETPEGAGTAQSTGSGSQTTTPEAPSLTNMVTAAEDFIKVLATVSTSQGSSPDATKEETQGSEKKRKKNAGGKKRKNKKRRGKGKGRKRRPSVETVVKTDEGAVGAPSCHVPEEVSSRTNIIEDPALTKQAEANVDNFMRSEADLEAKEELSNTMMRDEPQRAAGATSPAESAKEESPKDKDNDKRTLSATASPTLTVNMGIIKTKTHRERVRLGQKRLRHMLRAATPSPNTPKANEDTQEDQSITASVRDGSDSTTVESRQAEAAGQPSSGTLGNASEEGPVATTAGAPTTKPSRAKRPRSKERGMGGGRKRAGKVIPPLEEGEGPQHTGSEEEPTGGTPVVSASEVSTLGYHVPPKRLDYQSVARLAPPPISKPVEPSRKGKQQRSRESRERRKIGYIFGTTLTPILTPTSTHTVPVQNPDKADYEVMLTAGVSANTVPPQSDTSTLAQQRPTVKDTSTQETPLFLLTGIPPGDPQKPKHKKQERRERKKQRKVFAVLSSV</sequence>
<dbReference type="Gene3D" id="1.20.90.10">
    <property type="entry name" value="Phospholipase A2 domain"/>
    <property type="match status" value="1"/>
</dbReference>
<feature type="compositionally biased region" description="Basic and acidic residues" evidence="10">
    <location>
        <begin position="139"/>
        <end position="150"/>
    </location>
</feature>
<comment type="caution">
    <text evidence="12">The sequence shown here is derived from an EMBL/GenBank/DDBJ whole genome shotgun (WGS) entry which is preliminary data.</text>
</comment>
<feature type="compositionally biased region" description="Basic and acidic residues" evidence="10">
    <location>
        <begin position="370"/>
        <end position="379"/>
    </location>
</feature>
<feature type="compositionally biased region" description="Low complexity" evidence="10">
    <location>
        <begin position="321"/>
        <end position="337"/>
    </location>
</feature>
<evidence type="ECO:0000313" key="13">
    <source>
        <dbReference type="Proteomes" id="UP000823561"/>
    </source>
</evidence>
<dbReference type="InterPro" id="IPR016090">
    <property type="entry name" value="PLA2-like_dom"/>
</dbReference>
<dbReference type="PROSITE" id="PS00118">
    <property type="entry name" value="PA2_HIS"/>
    <property type="match status" value="1"/>
</dbReference>
<comment type="cofactor">
    <cofactor evidence="1">
        <name>Ca(2+)</name>
        <dbReference type="ChEBI" id="CHEBI:29108"/>
    </cofactor>
</comment>
<evidence type="ECO:0000256" key="6">
    <source>
        <dbReference type="ARBA" id="ARBA00022801"/>
    </source>
</evidence>
<protein>
    <recommendedName>
        <fullName evidence="3">phospholipase A2</fullName>
        <ecNumber evidence="3">3.1.1.4</ecNumber>
    </recommendedName>
</protein>
<accession>A0AAV6G5I6</accession>
<feature type="region of interest" description="Disordered" evidence="10">
    <location>
        <begin position="131"/>
        <end position="150"/>
    </location>
</feature>
<feature type="compositionally biased region" description="Basic residues" evidence="10">
    <location>
        <begin position="380"/>
        <end position="406"/>
    </location>
</feature>
<feature type="region of interest" description="Disordered" evidence="10">
    <location>
        <begin position="753"/>
        <end position="819"/>
    </location>
</feature>
<dbReference type="CDD" id="cd04704">
    <property type="entry name" value="PLA2_bee_venom_like"/>
    <property type="match status" value="1"/>
</dbReference>
<gene>
    <name evidence="12" type="ORF">AALO_G00201460</name>
</gene>
<dbReference type="InterPro" id="IPR036444">
    <property type="entry name" value="PLipase_A2_dom_sf"/>
</dbReference>
<dbReference type="PANTHER" id="PTHR12253">
    <property type="entry name" value="RH14732P"/>
    <property type="match status" value="1"/>
</dbReference>
<keyword evidence="4" id="KW-0964">Secreted</keyword>
<feature type="compositionally biased region" description="Polar residues" evidence="10">
    <location>
        <begin position="753"/>
        <end position="780"/>
    </location>
</feature>
<dbReference type="Proteomes" id="UP000823561">
    <property type="component" value="Chromosome 15"/>
</dbReference>
<evidence type="ECO:0000259" key="11">
    <source>
        <dbReference type="SMART" id="SM00085"/>
    </source>
</evidence>
<evidence type="ECO:0000256" key="8">
    <source>
        <dbReference type="ARBA" id="ARBA00023098"/>
    </source>
</evidence>
<evidence type="ECO:0000256" key="4">
    <source>
        <dbReference type="ARBA" id="ARBA00022525"/>
    </source>
</evidence>
<dbReference type="Pfam" id="PF05826">
    <property type="entry name" value="Phospholip_A2_2"/>
    <property type="match status" value="1"/>
</dbReference>
<evidence type="ECO:0000256" key="7">
    <source>
        <dbReference type="ARBA" id="ARBA00022837"/>
    </source>
</evidence>
<dbReference type="GO" id="GO:0050482">
    <property type="term" value="P:arachidonate secretion"/>
    <property type="evidence" value="ECO:0007669"/>
    <property type="project" value="InterPro"/>
</dbReference>
<feature type="region of interest" description="Disordered" evidence="10">
    <location>
        <begin position="458"/>
        <end position="671"/>
    </location>
</feature>
<feature type="compositionally biased region" description="Basic and acidic residues" evidence="10">
    <location>
        <begin position="458"/>
        <end position="477"/>
    </location>
</feature>
<keyword evidence="8" id="KW-0443">Lipid metabolism</keyword>
<dbReference type="GO" id="GO:0005576">
    <property type="term" value="C:extracellular region"/>
    <property type="evidence" value="ECO:0007669"/>
    <property type="project" value="UniProtKB-SubCell"/>
</dbReference>
<keyword evidence="13" id="KW-1185">Reference proteome</keyword>
<feature type="compositionally biased region" description="Polar residues" evidence="10">
    <location>
        <begin position="360"/>
        <end position="369"/>
    </location>
</feature>
<proteinExistence type="predicted"/>
<dbReference type="GO" id="GO:0004623">
    <property type="term" value="F:phospholipase A2 activity"/>
    <property type="evidence" value="ECO:0007669"/>
    <property type="project" value="UniProtKB-EC"/>
</dbReference>
<evidence type="ECO:0000256" key="9">
    <source>
        <dbReference type="ARBA" id="ARBA00023157"/>
    </source>
</evidence>
<keyword evidence="9" id="KW-1015">Disulfide bond</keyword>
<evidence type="ECO:0000313" key="12">
    <source>
        <dbReference type="EMBL" id="KAG5269387.1"/>
    </source>
</evidence>
<feature type="compositionally biased region" description="Low complexity" evidence="10">
    <location>
        <begin position="597"/>
        <end position="608"/>
    </location>
</feature>
<feature type="compositionally biased region" description="Basic residues" evidence="10">
    <location>
        <begin position="521"/>
        <end position="539"/>
    </location>
</feature>
<evidence type="ECO:0000256" key="5">
    <source>
        <dbReference type="ARBA" id="ARBA00022723"/>
    </source>
</evidence>
<keyword evidence="7" id="KW-0106">Calcium</keyword>
<feature type="compositionally biased region" description="Basic residues" evidence="10">
    <location>
        <begin position="796"/>
        <end position="811"/>
    </location>
</feature>
<dbReference type="AlphaFoldDB" id="A0AAV6G5I6"/>
<comment type="subcellular location">
    <subcellularLocation>
        <location evidence="2">Secreted</location>
    </subcellularLocation>
</comment>
<dbReference type="EC" id="3.1.1.4" evidence="3"/>
<keyword evidence="5" id="KW-0479">Metal-binding</keyword>
<feature type="domain" description="Phospholipase A2-like central" evidence="11">
    <location>
        <begin position="154"/>
        <end position="274"/>
    </location>
</feature>
<feature type="region of interest" description="Disordered" evidence="10">
    <location>
        <begin position="684"/>
        <end position="713"/>
    </location>
</feature>
<dbReference type="FunFam" id="1.20.90.10:FF:000002">
    <property type="entry name" value="Phospholipase A2 group III"/>
    <property type="match status" value="1"/>
</dbReference>
<feature type="compositionally biased region" description="Acidic residues" evidence="10">
    <location>
        <begin position="308"/>
        <end position="320"/>
    </location>
</feature>
<feature type="compositionally biased region" description="Polar residues" evidence="10">
    <location>
        <begin position="504"/>
        <end position="514"/>
    </location>
</feature>
<evidence type="ECO:0000256" key="10">
    <source>
        <dbReference type="SAM" id="MobiDB-lite"/>
    </source>
</evidence>
<dbReference type="InterPro" id="IPR033113">
    <property type="entry name" value="PLA2_histidine"/>
</dbReference>
<dbReference type="GO" id="GO:0006644">
    <property type="term" value="P:phospholipid metabolic process"/>
    <property type="evidence" value="ECO:0007669"/>
    <property type="project" value="InterPro"/>
</dbReference>
<feature type="compositionally biased region" description="Basic and acidic residues" evidence="10">
    <location>
        <begin position="488"/>
        <end position="503"/>
    </location>
</feature>
<dbReference type="GO" id="GO:0046872">
    <property type="term" value="F:metal ion binding"/>
    <property type="evidence" value="ECO:0007669"/>
    <property type="project" value="UniProtKB-KW"/>
</dbReference>
<reference evidence="12" key="1">
    <citation type="submission" date="2020-10" db="EMBL/GenBank/DDBJ databases">
        <title>Chromosome-scale genome assembly of the Allis shad, Alosa alosa.</title>
        <authorList>
            <person name="Margot Z."/>
            <person name="Christophe K."/>
            <person name="Cabau C."/>
            <person name="Louis A."/>
            <person name="Berthelot C."/>
            <person name="Parey E."/>
            <person name="Roest Crollius H."/>
            <person name="Montfort J."/>
            <person name="Robinson-Rechavi M."/>
            <person name="Bucao C."/>
            <person name="Bouchez O."/>
            <person name="Gislard M."/>
            <person name="Lluch J."/>
            <person name="Milhes M."/>
            <person name="Lampietro C."/>
            <person name="Lopez Roques C."/>
            <person name="Donnadieu C."/>
            <person name="Braasch I."/>
            <person name="Desvignes T."/>
            <person name="Postlethwait J."/>
            <person name="Bobe J."/>
            <person name="Guiguen Y."/>
        </authorList>
    </citation>
    <scope>NUCLEOTIDE SEQUENCE</scope>
    <source>
        <strain evidence="12">M-15738</strain>
        <tissue evidence="12">Blood</tissue>
    </source>
</reference>
<organism evidence="12 13">
    <name type="scientific">Alosa alosa</name>
    <name type="common">allis shad</name>
    <dbReference type="NCBI Taxonomy" id="278164"/>
    <lineage>
        <taxon>Eukaryota</taxon>
        <taxon>Metazoa</taxon>
        <taxon>Chordata</taxon>
        <taxon>Craniata</taxon>
        <taxon>Vertebrata</taxon>
        <taxon>Euteleostomi</taxon>
        <taxon>Actinopterygii</taxon>
        <taxon>Neopterygii</taxon>
        <taxon>Teleostei</taxon>
        <taxon>Clupei</taxon>
        <taxon>Clupeiformes</taxon>
        <taxon>Clupeoidei</taxon>
        <taxon>Clupeidae</taxon>
        <taxon>Alosa</taxon>
    </lineage>
</organism>
<feature type="region of interest" description="Disordered" evidence="10">
    <location>
        <begin position="360"/>
        <end position="444"/>
    </location>
</feature>
<name>A0AAV6G5I6_9TELE</name>
<dbReference type="EMBL" id="JADWDJ010000015">
    <property type="protein sequence ID" value="KAG5269387.1"/>
    <property type="molecule type" value="Genomic_DNA"/>
</dbReference>
<feature type="region of interest" description="Disordered" evidence="10">
    <location>
        <begin position="302"/>
        <end position="341"/>
    </location>
</feature>
<dbReference type="SUPFAM" id="SSF48619">
    <property type="entry name" value="Phospholipase A2, PLA2"/>
    <property type="match status" value="1"/>
</dbReference>
<dbReference type="SMART" id="SM00085">
    <property type="entry name" value="PA2c"/>
    <property type="match status" value="1"/>
</dbReference>
<keyword evidence="6" id="KW-0378">Hydrolase</keyword>
<evidence type="ECO:0000256" key="3">
    <source>
        <dbReference type="ARBA" id="ARBA00013278"/>
    </source>
</evidence>
<evidence type="ECO:0000256" key="1">
    <source>
        <dbReference type="ARBA" id="ARBA00001913"/>
    </source>
</evidence>